<comment type="caution">
    <text evidence="8">The sequence shown here is derived from an EMBL/GenBank/DDBJ whole genome shotgun (WGS) entry which is preliminary data.</text>
</comment>
<evidence type="ECO:0000256" key="3">
    <source>
        <dbReference type="ARBA" id="ARBA00022723"/>
    </source>
</evidence>
<feature type="binding site" evidence="6">
    <location>
        <position position="153"/>
    </location>
    <ligand>
        <name>Zn(2+)</name>
        <dbReference type="ChEBI" id="CHEBI:29105"/>
        <label>2</label>
    </ligand>
</feature>
<dbReference type="SUPFAM" id="SSF51556">
    <property type="entry name" value="Metallo-dependent hydrolases"/>
    <property type="match status" value="1"/>
</dbReference>
<feature type="binding site" evidence="6">
    <location>
        <position position="95"/>
    </location>
    <ligand>
        <name>substrate</name>
    </ligand>
</feature>
<comment type="similarity">
    <text evidence="2 6">Belongs to the metallo-dependent hydrolases superfamily. DHOase family. Class I DHOase subfamily.</text>
</comment>
<dbReference type="GO" id="GO:0006145">
    <property type="term" value="P:purine nucleobase catabolic process"/>
    <property type="evidence" value="ECO:0007669"/>
    <property type="project" value="TreeGrafter"/>
</dbReference>
<dbReference type="CDD" id="cd01317">
    <property type="entry name" value="DHOase_IIa"/>
    <property type="match status" value="1"/>
</dbReference>
<name>A0A2H0Y062_UNCSA</name>
<feature type="binding site" evidence="6">
    <location>
        <position position="310"/>
    </location>
    <ligand>
        <name>substrate</name>
    </ligand>
</feature>
<dbReference type="PROSITE" id="PS00483">
    <property type="entry name" value="DIHYDROOROTASE_2"/>
    <property type="match status" value="1"/>
</dbReference>
<feature type="binding site" evidence="6">
    <location>
        <position position="63"/>
    </location>
    <ligand>
        <name>Zn(2+)</name>
        <dbReference type="ChEBI" id="CHEBI:29105"/>
        <label>1</label>
    </ligand>
</feature>
<feature type="binding site" evidence="6">
    <location>
        <position position="306"/>
    </location>
    <ligand>
        <name>Zn(2+)</name>
        <dbReference type="ChEBI" id="CHEBI:29105"/>
        <label>1</label>
    </ligand>
</feature>
<dbReference type="Gene3D" id="3.20.20.140">
    <property type="entry name" value="Metal-dependent hydrolases"/>
    <property type="match status" value="1"/>
</dbReference>
<feature type="active site" evidence="6">
    <location>
        <position position="306"/>
    </location>
</feature>
<feature type="binding site" evidence="6">
    <location>
        <begin position="63"/>
        <end position="65"/>
    </location>
    <ligand>
        <name>substrate</name>
    </ligand>
</feature>
<dbReference type="EC" id="3.5.2.3" evidence="6"/>
<feature type="binding site" evidence="6">
    <location>
        <position position="153"/>
    </location>
    <ligand>
        <name>Zn(2+)</name>
        <dbReference type="ChEBI" id="CHEBI:29105"/>
        <label>1</label>
    </ligand>
</feature>
<accession>A0A2H0Y062</accession>
<dbReference type="SUPFAM" id="SSF51338">
    <property type="entry name" value="Composite domain of metallo-dependent hydrolases"/>
    <property type="match status" value="1"/>
</dbReference>
<keyword evidence="4 6" id="KW-0378">Hydrolase</keyword>
<keyword evidence="5 6" id="KW-0665">Pyrimidine biosynthesis</keyword>
<evidence type="ECO:0000259" key="7">
    <source>
        <dbReference type="Pfam" id="PF01979"/>
    </source>
</evidence>
<evidence type="ECO:0000256" key="4">
    <source>
        <dbReference type="ARBA" id="ARBA00022801"/>
    </source>
</evidence>
<dbReference type="NCBIfam" id="TIGR00857">
    <property type="entry name" value="pyrC_multi"/>
    <property type="match status" value="1"/>
</dbReference>
<evidence type="ECO:0000313" key="9">
    <source>
        <dbReference type="Proteomes" id="UP000231343"/>
    </source>
</evidence>
<dbReference type="InterPro" id="IPR006680">
    <property type="entry name" value="Amidohydro-rel"/>
</dbReference>
<dbReference type="GO" id="GO:0008270">
    <property type="term" value="F:zinc ion binding"/>
    <property type="evidence" value="ECO:0007669"/>
    <property type="project" value="UniProtKB-UniRule"/>
</dbReference>
<gene>
    <name evidence="6" type="primary">pyrC</name>
    <name evidence="8" type="ORF">COT42_02315</name>
</gene>
<feature type="binding site" evidence="6">
    <location>
        <position position="180"/>
    </location>
    <ligand>
        <name>Zn(2+)</name>
        <dbReference type="ChEBI" id="CHEBI:29105"/>
        <label>2</label>
    </ligand>
</feature>
<dbReference type="HAMAP" id="MF_00220_B">
    <property type="entry name" value="PyrC_classI_B"/>
    <property type="match status" value="1"/>
</dbReference>
<comment type="catalytic activity">
    <reaction evidence="6">
        <text>(S)-dihydroorotate + H2O = N-carbamoyl-L-aspartate + H(+)</text>
        <dbReference type="Rhea" id="RHEA:24296"/>
        <dbReference type="ChEBI" id="CHEBI:15377"/>
        <dbReference type="ChEBI" id="CHEBI:15378"/>
        <dbReference type="ChEBI" id="CHEBI:30864"/>
        <dbReference type="ChEBI" id="CHEBI:32814"/>
        <dbReference type="EC" id="3.5.2.3"/>
    </reaction>
</comment>
<dbReference type="UniPathway" id="UPA00070">
    <property type="reaction ID" value="UER00117"/>
</dbReference>
<dbReference type="GO" id="GO:0004038">
    <property type="term" value="F:allantoinase activity"/>
    <property type="evidence" value="ECO:0007669"/>
    <property type="project" value="TreeGrafter"/>
</dbReference>
<evidence type="ECO:0000256" key="5">
    <source>
        <dbReference type="ARBA" id="ARBA00022975"/>
    </source>
</evidence>
<dbReference type="AlphaFoldDB" id="A0A2H0Y062"/>
<dbReference type="InterPro" id="IPR050138">
    <property type="entry name" value="DHOase/Allantoinase_Hydrolase"/>
</dbReference>
<protein>
    <recommendedName>
        <fullName evidence="6">Dihydroorotase</fullName>
        <shortName evidence="6">DHOase</shortName>
        <ecNumber evidence="6">3.5.2.3</ecNumber>
    </recommendedName>
</protein>
<dbReference type="EMBL" id="PEYM01000048">
    <property type="protein sequence ID" value="PIS30797.1"/>
    <property type="molecule type" value="Genomic_DNA"/>
</dbReference>
<evidence type="ECO:0000256" key="2">
    <source>
        <dbReference type="ARBA" id="ARBA00010286"/>
    </source>
</evidence>
<dbReference type="Proteomes" id="UP000231343">
    <property type="component" value="Unassembled WGS sequence"/>
</dbReference>
<comment type="cofactor">
    <cofactor evidence="6">
        <name>Zn(2+)</name>
        <dbReference type="ChEBI" id="CHEBI:29105"/>
    </cofactor>
    <text evidence="6">Binds 2 Zn(2+) ions per subunit.</text>
</comment>
<dbReference type="PANTHER" id="PTHR43668:SF2">
    <property type="entry name" value="ALLANTOINASE"/>
    <property type="match status" value="1"/>
</dbReference>
<keyword evidence="6" id="KW-0862">Zinc</keyword>
<feature type="binding site" evidence="6">
    <location>
        <position position="233"/>
    </location>
    <ligand>
        <name>Zn(2+)</name>
        <dbReference type="ChEBI" id="CHEBI:29105"/>
        <label>2</label>
    </ligand>
</feature>
<keyword evidence="3 6" id="KW-0479">Metal-binding</keyword>
<organism evidence="8 9">
    <name type="scientific">Candidatus Saganbacteria bacterium CG08_land_8_20_14_0_20_45_16</name>
    <dbReference type="NCBI Taxonomy" id="2014293"/>
    <lineage>
        <taxon>Bacteria</taxon>
        <taxon>Bacillati</taxon>
        <taxon>Saganbacteria</taxon>
    </lineage>
</organism>
<feature type="binding site" evidence="6">
    <location>
        <position position="61"/>
    </location>
    <ligand>
        <name>Zn(2+)</name>
        <dbReference type="ChEBI" id="CHEBI:29105"/>
        <label>1</label>
    </ligand>
</feature>
<evidence type="ECO:0000256" key="6">
    <source>
        <dbReference type="HAMAP-Rule" id="MF_00220"/>
    </source>
</evidence>
<dbReference type="GO" id="GO:0005737">
    <property type="term" value="C:cytoplasm"/>
    <property type="evidence" value="ECO:0007669"/>
    <property type="project" value="TreeGrafter"/>
</dbReference>
<proteinExistence type="inferred from homology"/>
<dbReference type="PANTHER" id="PTHR43668">
    <property type="entry name" value="ALLANTOINASE"/>
    <property type="match status" value="1"/>
</dbReference>
<comment type="pathway">
    <text evidence="6">Pyrimidine metabolism; UMP biosynthesis via de novo pathway; (S)-dihydroorotate from bicarbonate: step 3/3.</text>
</comment>
<reference evidence="8 9" key="1">
    <citation type="submission" date="2017-09" db="EMBL/GenBank/DDBJ databases">
        <title>Depth-based differentiation of microbial function through sediment-hosted aquifers and enrichment of novel symbionts in the deep terrestrial subsurface.</title>
        <authorList>
            <person name="Probst A.J."/>
            <person name="Ladd B."/>
            <person name="Jarett J.K."/>
            <person name="Geller-Mcgrath D.E."/>
            <person name="Sieber C.M."/>
            <person name="Emerson J.B."/>
            <person name="Anantharaman K."/>
            <person name="Thomas B.C."/>
            <person name="Malmstrom R."/>
            <person name="Stieglmeier M."/>
            <person name="Klingl A."/>
            <person name="Woyke T."/>
            <person name="Ryan C.M."/>
            <person name="Banfield J.F."/>
        </authorList>
    </citation>
    <scope>NUCLEOTIDE SEQUENCE [LARGE SCALE GENOMIC DNA]</scope>
    <source>
        <strain evidence="8">CG08_land_8_20_14_0_20_45_16</strain>
    </source>
</reference>
<dbReference type="Pfam" id="PF01979">
    <property type="entry name" value="Amidohydro_1"/>
    <property type="match status" value="1"/>
</dbReference>
<sequence length="433" mass="46073">MAKIIIKNGLVVDPAQKISAIMDILIVDGKIAKIAKTIRVSGAKIINAIGLLVLPGLVDLHTHLRDPGQSEKETIATGTKAAAKGGFTSICCMANTNPPADSPAVVRYIKDKAASQGVVNVYPIAAVTKGLRGELLAEMGLNLQAGAVAFSDDGRPIMDARIMRLALEYSRQFGVPIIAHCEEANLAKDGVMNEGALSTAMGLPGIPALAEELMVARDIRLVKEYGGSLHIAHISTARSVDLVRQAKKQGISVTCETCPHYFTLTEAAVNNYNTNAKVNPPLRTEADVKAIKRGLKDGTIDIIATDHAPHNIELKDIEFNSAAFGMVGLETALPLVLTELVNTKILSLSQAIEKLTLVPARRLKLDKGTLMVGAEADVVIVDPRVQIKVEPSEFASKSHNTPFAGRALYGKVLFTVVGGKFVVTNGQLVSNDK</sequence>
<feature type="binding site" evidence="6">
    <location>
        <position position="279"/>
    </location>
    <ligand>
        <name>substrate</name>
    </ligand>
</feature>
<feature type="binding site" evidence="6">
    <location>
        <begin position="324"/>
        <end position="325"/>
    </location>
    <ligand>
        <name>substrate</name>
    </ligand>
</feature>
<dbReference type="Gene3D" id="2.30.40.10">
    <property type="entry name" value="Urease, subunit C, domain 1"/>
    <property type="match status" value="1"/>
</dbReference>
<dbReference type="InterPro" id="IPR002195">
    <property type="entry name" value="Dihydroorotase_CS"/>
</dbReference>
<dbReference type="GO" id="GO:0004151">
    <property type="term" value="F:dihydroorotase activity"/>
    <property type="evidence" value="ECO:0007669"/>
    <property type="project" value="UniProtKB-UniRule"/>
</dbReference>
<evidence type="ECO:0000256" key="1">
    <source>
        <dbReference type="ARBA" id="ARBA00002368"/>
    </source>
</evidence>
<dbReference type="InterPro" id="IPR004722">
    <property type="entry name" value="DHOase"/>
</dbReference>
<feature type="domain" description="Amidohydrolase-related" evidence="7">
    <location>
        <begin position="52"/>
        <end position="422"/>
    </location>
</feature>
<comment type="function">
    <text evidence="1 6">Catalyzes the reversible cyclization of carbamoyl aspartate to dihydroorotate.</text>
</comment>
<dbReference type="GO" id="GO:0044205">
    <property type="term" value="P:'de novo' UMP biosynthetic process"/>
    <property type="evidence" value="ECO:0007669"/>
    <property type="project" value="UniProtKB-UniRule"/>
</dbReference>
<dbReference type="InterPro" id="IPR032466">
    <property type="entry name" value="Metal_Hydrolase"/>
</dbReference>
<evidence type="ECO:0000313" key="8">
    <source>
        <dbReference type="EMBL" id="PIS30797.1"/>
    </source>
</evidence>
<dbReference type="InterPro" id="IPR011059">
    <property type="entry name" value="Metal-dep_hydrolase_composite"/>
</dbReference>